<accession>A0A2N8SVI8</accession>
<dbReference type="Pfam" id="PF14559">
    <property type="entry name" value="TPR_19"/>
    <property type="match status" value="1"/>
</dbReference>
<feature type="region of interest" description="Disordered" evidence="1">
    <location>
        <begin position="83"/>
        <end position="125"/>
    </location>
</feature>
<protein>
    <submittedName>
        <fullName evidence="2">Uncharacterized protein</fullName>
    </submittedName>
</protein>
<feature type="compositionally biased region" description="Low complexity" evidence="1">
    <location>
        <begin position="87"/>
        <end position="125"/>
    </location>
</feature>
<proteinExistence type="predicted"/>
<evidence type="ECO:0000313" key="3">
    <source>
        <dbReference type="Proteomes" id="UP000236023"/>
    </source>
</evidence>
<dbReference type="RefSeq" id="WP_102895423.1">
    <property type="nucleotide sequence ID" value="NZ_JAMOHU010000044.1"/>
</dbReference>
<dbReference type="SUPFAM" id="SSF48452">
    <property type="entry name" value="TPR-like"/>
    <property type="match status" value="1"/>
</dbReference>
<dbReference type="EMBL" id="POUT01000012">
    <property type="protein sequence ID" value="PNG06508.1"/>
    <property type="molecule type" value="Genomic_DNA"/>
</dbReference>
<comment type="caution">
    <text evidence="2">The sequence shown here is derived from an EMBL/GenBank/DDBJ whole genome shotgun (WGS) entry which is preliminary data.</text>
</comment>
<dbReference type="Gene3D" id="1.25.40.10">
    <property type="entry name" value="Tetratricopeptide repeat domain"/>
    <property type="match status" value="1"/>
</dbReference>
<organism evidence="2 3">
    <name type="scientific">Stutzerimonas stutzeri</name>
    <name type="common">Pseudomonas stutzeri</name>
    <dbReference type="NCBI Taxonomy" id="316"/>
    <lineage>
        <taxon>Bacteria</taxon>
        <taxon>Pseudomonadati</taxon>
        <taxon>Pseudomonadota</taxon>
        <taxon>Gammaproteobacteria</taxon>
        <taxon>Pseudomonadales</taxon>
        <taxon>Pseudomonadaceae</taxon>
        <taxon>Stutzerimonas</taxon>
    </lineage>
</organism>
<dbReference type="Proteomes" id="UP000236023">
    <property type="component" value="Unassembled WGS sequence"/>
</dbReference>
<reference evidence="2 3" key="1">
    <citation type="submission" date="2018-01" db="EMBL/GenBank/DDBJ databases">
        <title>Denitrification phenotypes of diverse strains of Pseudomonas stutzeri.</title>
        <authorList>
            <person name="Milligan D.A."/>
            <person name="Bergaust L."/>
            <person name="Bakken L.R."/>
            <person name="Frostegard A."/>
        </authorList>
    </citation>
    <scope>NUCLEOTIDE SEQUENCE [LARGE SCALE GENOMIC DNA]</scope>
    <source>
        <strain evidence="2 3">24a75</strain>
    </source>
</reference>
<dbReference type="AlphaFoldDB" id="A0A2N8SVI8"/>
<evidence type="ECO:0000256" key="1">
    <source>
        <dbReference type="SAM" id="MobiDB-lite"/>
    </source>
</evidence>
<dbReference type="InterPro" id="IPR011990">
    <property type="entry name" value="TPR-like_helical_dom_sf"/>
</dbReference>
<sequence>MTVLAAVALMQGCATVDRRAIPVVDAGAPVSEELAARQGYRAPAAPVAAPQQREEDSGVVVMVPQGGSAPLQTFAAPDSAFSGTIDSGSAAQPAWQPAPSISAPASAPAPSMPSGIPSSGSGLAADEQLDGPVLALLTTAQQQQGGGDLNGAASSLERAQRIAPREPQVLYRLAQVRLAQGDAVQAEQLSRRALSYSSGRPALQASLWELIAQSRERQGDTAGAAQARERAKVNL</sequence>
<name>A0A2N8SVI8_STUST</name>
<evidence type="ECO:0000313" key="2">
    <source>
        <dbReference type="EMBL" id="PNG06508.1"/>
    </source>
</evidence>
<gene>
    <name evidence="2" type="ORF">CXK94_18600</name>
</gene>